<dbReference type="PIRSF" id="PIRSF017393">
    <property type="entry name" value="MTase_SAV2177"/>
    <property type="match status" value="1"/>
</dbReference>
<keyword evidence="1" id="KW-0489">Methyltransferase</keyword>
<dbReference type="EMBL" id="CP073767">
    <property type="protein sequence ID" value="UWZ52144.1"/>
    <property type="molecule type" value="Genomic_DNA"/>
</dbReference>
<keyword evidence="2" id="KW-1185">Reference proteome</keyword>
<proteinExistence type="predicted"/>
<dbReference type="GO" id="GO:0032259">
    <property type="term" value="P:methylation"/>
    <property type="evidence" value="ECO:0007669"/>
    <property type="project" value="UniProtKB-KW"/>
</dbReference>
<dbReference type="AlphaFoldDB" id="A0A9Q9IEW2"/>
<dbReference type="GO" id="GO:0008168">
    <property type="term" value="F:methyltransferase activity"/>
    <property type="evidence" value="ECO:0007669"/>
    <property type="project" value="UniProtKB-KW"/>
</dbReference>
<dbReference type="SUPFAM" id="SSF53335">
    <property type="entry name" value="S-adenosyl-L-methionine-dependent methyltransferases"/>
    <property type="match status" value="1"/>
</dbReference>
<keyword evidence="1" id="KW-0808">Transferase</keyword>
<accession>A0A9Q9IEW2</accession>
<gene>
    <name evidence="1" type="ORF">Daura_36465</name>
</gene>
<reference evidence="1" key="1">
    <citation type="submission" date="2021-04" db="EMBL/GenBank/DDBJ databases">
        <title>Dactylosporangium aurantiacum NRRL B-8018 full assembly.</title>
        <authorList>
            <person name="Hartkoorn R.C."/>
            <person name="Beaudoing E."/>
            <person name="Hot D."/>
        </authorList>
    </citation>
    <scope>NUCLEOTIDE SEQUENCE</scope>
    <source>
        <strain evidence="1">NRRL B-8018</strain>
    </source>
</reference>
<organism evidence="1 2">
    <name type="scientific">Dactylosporangium aurantiacum</name>
    <dbReference type="NCBI Taxonomy" id="35754"/>
    <lineage>
        <taxon>Bacteria</taxon>
        <taxon>Bacillati</taxon>
        <taxon>Actinomycetota</taxon>
        <taxon>Actinomycetes</taxon>
        <taxon>Micromonosporales</taxon>
        <taxon>Micromonosporaceae</taxon>
        <taxon>Dactylosporangium</taxon>
    </lineage>
</organism>
<evidence type="ECO:0000313" key="1">
    <source>
        <dbReference type="EMBL" id="UWZ52144.1"/>
    </source>
</evidence>
<protein>
    <submittedName>
        <fullName evidence="1">SAM-dependent methyltransferase</fullName>
        <ecNumber evidence="1">2.1.1.-</ecNumber>
    </submittedName>
</protein>
<evidence type="ECO:0000313" key="2">
    <source>
        <dbReference type="Proteomes" id="UP001058003"/>
    </source>
</evidence>
<dbReference type="InterPro" id="IPR029063">
    <property type="entry name" value="SAM-dependent_MTases_sf"/>
</dbReference>
<dbReference type="KEGG" id="daur:Daura_36465"/>
<dbReference type="Gene3D" id="3.40.50.150">
    <property type="entry name" value="Vaccinia Virus protein VP39"/>
    <property type="match status" value="1"/>
</dbReference>
<dbReference type="Pfam" id="PF04672">
    <property type="entry name" value="Methyltransf_19"/>
    <property type="match status" value="1"/>
</dbReference>
<dbReference type="InterPro" id="IPR006764">
    <property type="entry name" value="SAM_dep_MeTrfase_SAV2177_type"/>
</dbReference>
<name>A0A9Q9IEW2_9ACTN</name>
<sequence>MRMTGLGDVDTSIPNVARMYDYYLGGYHNFAVDREAAERILAIFPDTPAAARTNRRFLQRAVRHLAQAGVRQFLDIGTGLPTQGNVHDIADGRVVYVDNDPVAVAQARSLVDGLDRVSVALADLREPEALLCDPDVAGHLDFGEPVAILMVSILHFVPDEADPAGLIARLRDATVPGSHLVVSHLTRDGVPDAPAQQGQQVYRQSSAPIVPRTRADILRLFDGYELLDPGLVWLGDWRPDDGDAQVSHGYGGVGVKPAG</sequence>
<dbReference type="Proteomes" id="UP001058003">
    <property type="component" value="Chromosome"/>
</dbReference>
<dbReference type="EC" id="2.1.1.-" evidence="1"/>
<dbReference type="CDD" id="cd02440">
    <property type="entry name" value="AdoMet_MTases"/>
    <property type="match status" value="1"/>
</dbReference>